<dbReference type="RefSeq" id="WP_111149334.1">
    <property type="nucleotide sequence ID" value="NZ_QKRB01000057.1"/>
</dbReference>
<dbReference type="Proteomes" id="UP000249522">
    <property type="component" value="Unassembled WGS sequence"/>
</dbReference>
<dbReference type="GO" id="GO:0051301">
    <property type="term" value="P:cell division"/>
    <property type="evidence" value="ECO:0007669"/>
    <property type="project" value="UniProtKB-KW"/>
</dbReference>
<comment type="caution">
    <text evidence="2">The sequence shown here is derived from an EMBL/GenBank/DDBJ whole genome shotgun (WGS) entry which is preliminary data.</text>
</comment>
<dbReference type="EMBL" id="QKRB01000057">
    <property type="protein sequence ID" value="PZD93664.1"/>
    <property type="molecule type" value="Genomic_DNA"/>
</dbReference>
<feature type="domain" description="Cyclic-phosphate processing Receiver" evidence="1">
    <location>
        <begin position="2"/>
        <end position="85"/>
    </location>
</feature>
<dbReference type="InterPro" id="IPR046909">
    <property type="entry name" value="cREC_REC"/>
</dbReference>
<accession>A0A2W1LGT0</accession>
<name>A0A2W1LGT0_9BACL</name>
<dbReference type="OrthoDB" id="2614698at2"/>
<protein>
    <submittedName>
        <fullName evidence="2">Cell division protein FtsJ</fullName>
    </submittedName>
</protein>
<gene>
    <name evidence="2" type="ORF">DNH61_23925</name>
</gene>
<keyword evidence="2" id="KW-0132">Cell division</keyword>
<dbReference type="Pfam" id="PF20274">
    <property type="entry name" value="cREC_REC"/>
    <property type="match status" value="1"/>
</dbReference>
<evidence type="ECO:0000259" key="1">
    <source>
        <dbReference type="Pfam" id="PF20274"/>
    </source>
</evidence>
<proteinExistence type="predicted"/>
<dbReference type="AlphaFoldDB" id="A0A2W1LGT0"/>
<keyword evidence="3" id="KW-1185">Reference proteome</keyword>
<evidence type="ECO:0000313" key="3">
    <source>
        <dbReference type="Proteomes" id="UP000249522"/>
    </source>
</evidence>
<organism evidence="2 3">
    <name type="scientific">Paenibacillus sambharensis</name>
    <dbReference type="NCBI Taxonomy" id="1803190"/>
    <lineage>
        <taxon>Bacteria</taxon>
        <taxon>Bacillati</taxon>
        <taxon>Bacillota</taxon>
        <taxon>Bacilli</taxon>
        <taxon>Bacillales</taxon>
        <taxon>Paenibacillaceae</taxon>
        <taxon>Paenibacillus</taxon>
    </lineage>
</organism>
<keyword evidence="2" id="KW-0131">Cell cycle</keyword>
<evidence type="ECO:0000313" key="2">
    <source>
        <dbReference type="EMBL" id="PZD93664.1"/>
    </source>
</evidence>
<sequence>MIHIYLDDYRRCPAGFALARNAEECKLLLDSEDVDLLSLDFELGYGEPNGMEVVRHILETGRFPRRIYMHTSSPSGRMQMYAALMERAPKDVLLVNGPMPDSLIEEIGRTSSNK</sequence>
<reference evidence="2 3" key="1">
    <citation type="submission" date="2018-06" db="EMBL/GenBank/DDBJ databases">
        <title>Paenibacillus imtechensis sp. nov.</title>
        <authorList>
            <person name="Pinnaka A.K."/>
            <person name="Singh H."/>
            <person name="Kaur M."/>
        </authorList>
    </citation>
    <scope>NUCLEOTIDE SEQUENCE [LARGE SCALE GENOMIC DNA]</scope>
    <source>
        <strain evidence="2 3">SMB1</strain>
    </source>
</reference>